<proteinExistence type="predicted"/>
<gene>
    <name evidence="1" type="ORF">Dda_9134</name>
</gene>
<dbReference type="AlphaFoldDB" id="A0AAD6NFE1"/>
<dbReference type="PANTHER" id="PTHR38787">
    <property type="entry name" value="REGULATORY P DOMAIN-CONTAINING PROTEIN"/>
    <property type="match status" value="1"/>
</dbReference>
<dbReference type="Proteomes" id="UP001221413">
    <property type="component" value="Unassembled WGS sequence"/>
</dbReference>
<dbReference type="GO" id="GO:0005576">
    <property type="term" value="C:extracellular region"/>
    <property type="evidence" value="ECO:0007669"/>
    <property type="project" value="TreeGrafter"/>
</dbReference>
<organism evidence="1 2">
    <name type="scientific">Drechslerella dactyloides</name>
    <name type="common">Nematode-trapping fungus</name>
    <name type="synonym">Arthrobotrys dactyloides</name>
    <dbReference type="NCBI Taxonomy" id="74499"/>
    <lineage>
        <taxon>Eukaryota</taxon>
        <taxon>Fungi</taxon>
        <taxon>Dikarya</taxon>
        <taxon>Ascomycota</taxon>
        <taxon>Pezizomycotina</taxon>
        <taxon>Orbiliomycetes</taxon>
        <taxon>Orbiliales</taxon>
        <taxon>Orbiliaceae</taxon>
        <taxon>Drechslerella</taxon>
    </lineage>
</organism>
<sequence length="496" mass="55318">MSSPNTSTAMKFTQYAGVAGLIVGSAVAKEIPQDLERSRTLFASGVRHEQIMSKKHSTWDQKRAAGVFTAEYPELGFAPCKDGVVTAIEGDKMNTFKCSNIDLYHFLAHTKLGSKTGEGSSSWGWVAPSGREFVAVAQADGAAFVEITKEGKMVYLGRLPQHHEASPTIWRELRVYKNYLLVGSEAMYHYIQVFDLRKLEDIDPKNPVTFDTKKDITSLFRDLPVGRTHNVVIDEANQYAVSVGAAPRSDKCKAGLIFIDLTDIENPKSPGCASQDGYVHDAQCLTYKGPDTRYQDHTICYGYNEDTLTIYDVSDRSNATIISRTSYEGASYTHQGWVLDRNWQDYLIMDDEYDEYNGAGPAKSGHPITYIWDIKDLKNPKQTGYFRSPHFGIDHNQYIHDGHVYQSNYGTGFHVLDITSIPSDPTGAGVHEVAFIDIYPEDDDKPEGGSLDFVGSWSSYAMLPSGFILINTIERGAFIVKMQKQSIRARGSRLGW</sequence>
<evidence type="ECO:0000313" key="1">
    <source>
        <dbReference type="EMBL" id="KAJ6256042.1"/>
    </source>
</evidence>
<dbReference type="InterPro" id="IPR027589">
    <property type="entry name" value="Choice_anch_B"/>
</dbReference>
<accession>A0AAD6NFE1</accession>
<comment type="caution">
    <text evidence="1">The sequence shown here is derived from an EMBL/GenBank/DDBJ whole genome shotgun (WGS) entry which is preliminary data.</text>
</comment>
<protein>
    <submittedName>
        <fullName evidence="1">Uncharacterized protein</fullName>
    </submittedName>
</protein>
<dbReference type="PANTHER" id="PTHR38787:SF3">
    <property type="entry name" value="REGULATORY P DOMAIN-CONTAINING PROTEIN"/>
    <property type="match status" value="1"/>
</dbReference>
<evidence type="ECO:0000313" key="2">
    <source>
        <dbReference type="Proteomes" id="UP001221413"/>
    </source>
</evidence>
<name>A0AAD6NFE1_DREDA</name>
<dbReference type="EMBL" id="JAQGDS010000015">
    <property type="protein sequence ID" value="KAJ6256042.1"/>
    <property type="molecule type" value="Genomic_DNA"/>
</dbReference>
<reference evidence="1" key="1">
    <citation type="submission" date="2023-01" db="EMBL/GenBank/DDBJ databases">
        <title>The chitinases involved in constricting ring structure development in the nematode-trapping fungus Drechslerella dactyloides.</title>
        <authorList>
            <person name="Wang R."/>
            <person name="Zhang L."/>
            <person name="Tang P."/>
            <person name="Li S."/>
            <person name="Liang L."/>
        </authorList>
    </citation>
    <scope>NUCLEOTIDE SEQUENCE</scope>
    <source>
        <strain evidence="1">YMF1.00031</strain>
    </source>
</reference>
<dbReference type="NCBIfam" id="TIGR04312">
    <property type="entry name" value="choice_anch_B"/>
    <property type="match status" value="1"/>
</dbReference>
<keyword evidence="2" id="KW-1185">Reference proteome</keyword>